<evidence type="ECO:0000313" key="3">
    <source>
        <dbReference type="Proteomes" id="UP000053617"/>
    </source>
</evidence>
<evidence type="ECO:0000256" key="1">
    <source>
        <dbReference type="SAM" id="MobiDB-lite"/>
    </source>
</evidence>
<name>A0A0D2IHA3_9EURO</name>
<dbReference type="Pfam" id="PF17254">
    <property type="entry name" value="DUF5321"/>
    <property type="match status" value="1"/>
</dbReference>
<dbReference type="VEuPathDB" id="FungiDB:Z518_08628"/>
<accession>A0A0D2IHA3</accession>
<dbReference type="HOGENOM" id="CLU_084831_2_1_1"/>
<feature type="region of interest" description="Disordered" evidence="1">
    <location>
        <begin position="188"/>
        <end position="243"/>
    </location>
</feature>
<feature type="compositionally biased region" description="Pro residues" evidence="1">
    <location>
        <begin position="233"/>
        <end position="243"/>
    </location>
</feature>
<reference evidence="2 3" key="1">
    <citation type="submission" date="2015-01" db="EMBL/GenBank/DDBJ databases">
        <title>The Genome Sequence of Rhinocladiella mackenzie CBS 650.93.</title>
        <authorList>
            <consortium name="The Broad Institute Genomics Platform"/>
            <person name="Cuomo C."/>
            <person name="de Hoog S."/>
            <person name="Gorbushina A."/>
            <person name="Stielow B."/>
            <person name="Teixiera M."/>
            <person name="Abouelleil A."/>
            <person name="Chapman S.B."/>
            <person name="Priest M."/>
            <person name="Young S.K."/>
            <person name="Wortman J."/>
            <person name="Nusbaum C."/>
            <person name="Birren B."/>
        </authorList>
    </citation>
    <scope>NUCLEOTIDE SEQUENCE [LARGE SCALE GENOMIC DNA]</scope>
    <source>
        <strain evidence="2 3">CBS 650.93</strain>
    </source>
</reference>
<proteinExistence type="predicted"/>
<dbReference type="RefSeq" id="XP_013269822.1">
    <property type="nucleotide sequence ID" value="XM_013414368.1"/>
</dbReference>
<feature type="compositionally biased region" description="Basic and acidic residues" evidence="1">
    <location>
        <begin position="198"/>
        <end position="210"/>
    </location>
</feature>
<keyword evidence="3" id="KW-1185">Reference proteome</keyword>
<dbReference type="OrthoDB" id="2253354at2759"/>
<evidence type="ECO:0000313" key="2">
    <source>
        <dbReference type="EMBL" id="KIX02686.1"/>
    </source>
</evidence>
<protein>
    <submittedName>
        <fullName evidence="2">Rhinocladiella mackenziei CBS 650.93 unplaced genomic scaffold supercont1.6, whole genome shotgun sequence</fullName>
    </submittedName>
</protein>
<gene>
    <name evidence="2" type="ORF">Z518_08628</name>
</gene>
<dbReference type="Proteomes" id="UP000053617">
    <property type="component" value="Unassembled WGS sequence"/>
</dbReference>
<organism evidence="2 3">
    <name type="scientific">Rhinocladiella mackenziei CBS 650.93</name>
    <dbReference type="NCBI Taxonomy" id="1442369"/>
    <lineage>
        <taxon>Eukaryota</taxon>
        <taxon>Fungi</taxon>
        <taxon>Dikarya</taxon>
        <taxon>Ascomycota</taxon>
        <taxon>Pezizomycotina</taxon>
        <taxon>Eurotiomycetes</taxon>
        <taxon>Chaetothyriomycetidae</taxon>
        <taxon>Chaetothyriales</taxon>
        <taxon>Herpotrichiellaceae</taxon>
        <taxon>Rhinocladiella</taxon>
    </lineage>
</organism>
<sequence length="243" mass="27945">MPNIQGKYAEAISWRQGAAVKNLDLFCKGMKPPLPCGRIEVALARSVTRQLRNYSRTCQFRRYQHTSPSGHRFPRVAQSSIWHSIIPKALRSRPSTSDQPATKKPPNPATYFIWIYLLIGSQAMRIMGVKNEYTAFIRKADRKVAQLREVVEKLQRGEEVDVEKILGTGDETQEREWEEALKELEEEDRIWQSNKKKSREEQERLAREEQDATPVNDSMDKIQPISLGSVPTQPNPHPSPGFY</sequence>
<dbReference type="InterPro" id="IPR035213">
    <property type="entry name" value="DUF5321"/>
</dbReference>
<dbReference type="EMBL" id="KN847480">
    <property type="protein sequence ID" value="KIX02686.1"/>
    <property type="molecule type" value="Genomic_DNA"/>
</dbReference>
<dbReference type="GeneID" id="25296699"/>
<dbReference type="AlphaFoldDB" id="A0A0D2IHA3"/>